<dbReference type="GO" id="GO:0000139">
    <property type="term" value="C:Golgi membrane"/>
    <property type="evidence" value="ECO:0007669"/>
    <property type="project" value="UniProtKB-SubCell"/>
</dbReference>
<accession>A0A5N6MVF0</accession>
<comment type="cofactor">
    <cofactor evidence="2">
        <name>Mn(2+)</name>
        <dbReference type="ChEBI" id="CHEBI:29035"/>
    </cofactor>
</comment>
<keyword evidence="11" id="KW-0735">Signal-anchor</keyword>
<evidence type="ECO:0000256" key="8">
    <source>
        <dbReference type="ARBA" id="ARBA00022676"/>
    </source>
</evidence>
<dbReference type="Pfam" id="PF01263">
    <property type="entry name" value="Aldose_epim"/>
    <property type="match status" value="1"/>
</dbReference>
<evidence type="ECO:0000256" key="4">
    <source>
        <dbReference type="ARBA" id="ARBA00004922"/>
    </source>
</evidence>
<evidence type="ECO:0000256" key="12">
    <source>
        <dbReference type="ARBA" id="ARBA00022989"/>
    </source>
</evidence>
<comment type="caution">
    <text evidence="17">The sequence shown here is derived from an EMBL/GenBank/DDBJ whole genome shotgun (WGS) entry which is preliminary data.</text>
</comment>
<keyword evidence="8" id="KW-0328">Glycosyltransferase</keyword>
<dbReference type="OrthoDB" id="1158011at2759"/>
<evidence type="ECO:0000256" key="10">
    <source>
        <dbReference type="ARBA" id="ARBA00022692"/>
    </source>
</evidence>
<comment type="catalytic activity">
    <reaction evidence="1">
        <text>alpha-D-glucose 6-phosphate = beta-D-glucose 6-phosphate</text>
        <dbReference type="Rhea" id="RHEA:16249"/>
        <dbReference type="ChEBI" id="CHEBI:58225"/>
        <dbReference type="ChEBI" id="CHEBI:58247"/>
        <dbReference type="EC" id="5.1.3.15"/>
    </reaction>
</comment>
<gene>
    <name evidence="17" type="ORF">E3N88_26990</name>
</gene>
<dbReference type="Proteomes" id="UP000326396">
    <property type="component" value="Linkage Group LG4"/>
</dbReference>
<keyword evidence="18" id="KW-1185">Reference proteome</keyword>
<keyword evidence="14" id="KW-0472">Membrane</keyword>
<dbReference type="GO" id="GO:0047938">
    <property type="term" value="F:glucose-6-phosphate 1-epimerase activity"/>
    <property type="evidence" value="ECO:0007669"/>
    <property type="project" value="UniProtKB-EC"/>
</dbReference>
<dbReference type="InterPro" id="IPR011013">
    <property type="entry name" value="Gal_mutarotase_sf_dom"/>
</dbReference>
<evidence type="ECO:0000256" key="3">
    <source>
        <dbReference type="ARBA" id="ARBA00004323"/>
    </source>
</evidence>
<dbReference type="AlphaFoldDB" id="A0A5N6MVF0"/>
<name>A0A5N6MVF0_9ASTR</name>
<protein>
    <recommendedName>
        <fullName evidence="7">glucose-6-phosphate 1-epimerase</fullName>
        <ecNumber evidence="7">5.1.3.15</ecNumber>
    </recommendedName>
</protein>
<proteinExistence type="inferred from homology"/>
<evidence type="ECO:0000256" key="14">
    <source>
        <dbReference type="ARBA" id="ARBA00023136"/>
    </source>
</evidence>
<evidence type="ECO:0000256" key="6">
    <source>
        <dbReference type="ARBA" id="ARBA00008661"/>
    </source>
</evidence>
<dbReference type="GO" id="GO:0005975">
    <property type="term" value="P:carbohydrate metabolic process"/>
    <property type="evidence" value="ECO:0007669"/>
    <property type="project" value="InterPro"/>
</dbReference>
<dbReference type="Gene3D" id="2.70.98.10">
    <property type="match status" value="1"/>
</dbReference>
<keyword evidence="9" id="KW-0808">Transferase</keyword>
<dbReference type="Pfam" id="PF01762">
    <property type="entry name" value="Galactosyl_T"/>
    <property type="match status" value="1"/>
</dbReference>
<dbReference type="InterPro" id="IPR014718">
    <property type="entry name" value="GH-type_carb-bd"/>
</dbReference>
<evidence type="ECO:0000256" key="5">
    <source>
        <dbReference type="ARBA" id="ARBA00005866"/>
    </source>
</evidence>
<dbReference type="PANTHER" id="PTHR11122:SF31">
    <property type="entry name" value="GLUCOSE-6-PHOSPHATE 1-EPIMERASE"/>
    <property type="match status" value="1"/>
</dbReference>
<keyword evidence="12" id="KW-1133">Transmembrane helix</keyword>
<organism evidence="17 18">
    <name type="scientific">Mikania micrantha</name>
    <name type="common">bitter vine</name>
    <dbReference type="NCBI Taxonomy" id="192012"/>
    <lineage>
        <taxon>Eukaryota</taxon>
        <taxon>Viridiplantae</taxon>
        <taxon>Streptophyta</taxon>
        <taxon>Embryophyta</taxon>
        <taxon>Tracheophyta</taxon>
        <taxon>Spermatophyta</taxon>
        <taxon>Magnoliopsida</taxon>
        <taxon>eudicotyledons</taxon>
        <taxon>Gunneridae</taxon>
        <taxon>Pentapetalae</taxon>
        <taxon>asterids</taxon>
        <taxon>campanulids</taxon>
        <taxon>Asterales</taxon>
        <taxon>Asteraceae</taxon>
        <taxon>Asteroideae</taxon>
        <taxon>Heliantheae alliance</taxon>
        <taxon>Eupatorieae</taxon>
        <taxon>Mikania</taxon>
    </lineage>
</organism>
<keyword evidence="15" id="KW-0464">Manganese</keyword>
<dbReference type="CDD" id="cd09020">
    <property type="entry name" value="D-hex-6-P-epi_like"/>
    <property type="match status" value="1"/>
</dbReference>
<evidence type="ECO:0000256" key="7">
    <source>
        <dbReference type="ARBA" id="ARBA00012083"/>
    </source>
</evidence>
<comment type="similarity">
    <text evidence="6">Belongs to the glycosyltransferase 31 family.</text>
</comment>
<evidence type="ECO:0000256" key="11">
    <source>
        <dbReference type="ARBA" id="ARBA00022968"/>
    </source>
</evidence>
<evidence type="ECO:0000256" key="13">
    <source>
        <dbReference type="ARBA" id="ARBA00023034"/>
    </source>
</evidence>
<dbReference type="UniPathway" id="UPA00378"/>
<dbReference type="SUPFAM" id="SSF74650">
    <property type="entry name" value="Galactose mutarotase-like"/>
    <property type="match status" value="1"/>
</dbReference>
<dbReference type="InterPro" id="IPR008183">
    <property type="entry name" value="Aldose_1/G6P_1-epimerase"/>
</dbReference>
<dbReference type="InterPro" id="IPR025532">
    <property type="entry name" value="G6P_1-epimerase"/>
</dbReference>
<evidence type="ECO:0000256" key="9">
    <source>
        <dbReference type="ARBA" id="ARBA00022679"/>
    </source>
</evidence>
<comment type="pathway">
    <text evidence="4">Protein modification; protein glycosylation.</text>
</comment>
<keyword evidence="16" id="KW-0413">Isomerase</keyword>
<comment type="subcellular location">
    <subcellularLocation>
        <location evidence="3">Golgi apparatus membrane</location>
        <topology evidence="3">Single-pass type II membrane protein</topology>
    </subcellularLocation>
</comment>
<evidence type="ECO:0000313" key="17">
    <source>
        <dbReference type="EMBL" id="KAD4178399.1"/>
    </source>
</evidence>
<dbReference type="GO" id="GO:0016758">
    <property type="term" value="F:hexosyltransferase activity"/>
    <property type="evidence" value="ECO:0007669"/>
    <property type="project" value="InterPro"/>
</dbReference>
<evidence type="ECO:0000256" key="16">
    <source>
        <dbReference type="ARBA" id="ARBA00023235"/>
    </source>
</evidence>
<evidence type="ECO:0000256" key="1">
    <source>
        <dbReference type="ARBA" id="ARBA00001096"/>
    </source>
</evidence>
<comment type="similarity">
    <text evidence="5">Belongs to the glucose-6-phosphate 1-epimerase family.</text>
</comment>
<evidence type="ECO:0000256" key="2">
    <source>
        <dbReference type="ARBA" id="ARBA00001936"/>
    </source>
</evidence>
<keyword evidence="13" id="KW-0333">Golgi apparatus</keyword>
<dbReference type="EC" id="5.1.3.15" evidence="7"/>
<dbReference type="GO" id="GO:0030246">
    <property type="term" value="F:carbohydrate binding"/>
    <property type="evidence" value="ECO:0007669"/>
    <property type="project" value="InterPro"/>
</dbReference>
<sequence length="564" mass="64032">MAAFFVASRLWQEAETRIYLVKELDRRTGQGESAISVDDTLKVIECRLVFLSKISMLQKELDEAKKEGFVSKIPIETKGKDEKKKLLAVVGILTGFGRRHNRDAIRKAWMPTGTTLKKLEVEKGIIIRFVIGRSSNHGNNSDGDISNENKRTNDFLILNDHVEALEAQPVKTKLFFIDALQHWDAEFYVKVNDDIYLNIDALGAILSNHVNTPRAYIGCMKSGGVFSNPNDRWYEPEWWKFGDKKAYYRHASGEIFAVSRALAQFISINKSILRAYAHDDVSVGSWFIGLDVKHIDEGKFCCSSWSSGCSSNSSLLMHGSALANSKPPAAVRAGIPICFPQFGNRGSLEQHGFARNKIWEIDRNPPPLHHNDCDGKAFIDLLLKPSEEDMRVWPNRFEFRLRVLLTSDGTLKLISRVRNIGFKAFSFSIAYHTYFLVSDISEVRVEGLETLDYLDNLHHKQRFTEQGDALTFETEVDRVYISSPHMIGVFDHEKKRTFLIRKEGLPDAVVWNPWEKKAKAITDMADEEYRQTICVDGAAVERPITLKPGEEWTGRLELSALPSL</sequence>
<keyword evidence="10" id="KW-0812">Transmembrane</keyword>
<dbReference type="InterPro" id="IPR002659">
    <property type="entry name" value="Glyco_trans_31"/>
</dbReference>
<dbReference type="EMBL" id="SZYD01000014">
    <property type="protein sequence ID" value="KAD4178399.1"/>
    <property type="molecule type" value="Genomic_DNA"/>
</dbReference>
<evidence type="ECO:0000256" key="15">
    <source>
        <dbReference type="ARBA" id="ARBA00023211"/>
    </source>
</evidence>
<dbReference type="PANTHER" id="PTHR11122">
    <property type="entry name" value="APOSPORY-ASSOCIATED PROTEIN C-RELATED"/>
    <property type="match status" value="1"/>
</dbReference>
<reference evidence="17 18" key="1">
    <citation type="submission" date="2019-05" db="EMBL/GenBank/DDBJ databases">
        <title>Mikania micrantha, genome provides insights into the molecular mechanism of rapid growth.</title>
        <authorList>
            <person name="Liu B."/>
        </authorList>
    </citation>
    <scope>NUCLEOTIDE SEQUENCE [LARGE SCALE GENOMIC DNA]</scope>
    <source>
        <strain evidence="17">NLD-2019</strain>
        <tissue evidence="17">Leaf</tissue>
    </source>
</reference>
<evidence type="ECO:0000313" key="18">
    <source>
        <dbReference type="Proteomes" id="UP000326396"/>
    </source>
</evidence>